<feature type="transmembrane region" description="Helical" evidence="8">
    <location>
        <begin position="293"/>
        <end position="313"/>
    </location>
</feature>
<dbReference type="AlphaFoldDB" id="D5WWK6"/>
<keyword evidence="2" id="KW-1003">Cell membrane</keyword>
<keyword evidence="3" id="KW-0328">Glycosyltransferase</keyword>
<feature type="transmembrane region" description="Helical" evidence="8">
    <location>
        <begin position="20"/>
        <end position="37"/>
    </location>
</feature>
<organism evidence="9 10">
    <name type="scientific">Kyrpidia tusciae (strain DSM 2912 / NBRC 15312 / T2)</name>
    <name type="common">Bacillus tusciae</name>
    <dbReference type="NCBI Taxonomy" id="562970"/>
    <lineage>
        <taxon>Bacteria</taxon>
        <taxon>Bacillati</taxon>
        <taxon>Bacillota</taxon>
        <taxon>Bacilli</taxon>
        <taxon>Bacillales</taxon>
        <taxon>Alicyclobacillaceae</taxon>
        <taxon>Kyrpidia</taxon>
    </lineage>
</organism>
<evidence type="ECO:0000256" key="2">
    <source>
        <dbReference type="ARBA" id="ARBA00022475"/>
    </source>
</evidence>
<evidence type="ECO:0000256" key="3">
    <source>
        <dbReference type="ARBA" id="ARBA00022676"/>
    </source>
</evidence>
<dbReference type="PANTHER" id="PTHR33908:SF11">
    <property type="entry name" value="MEMBRANE PROTEIN"/>
    <property type="match status" value="1"/>
</dbReference>
<evidence type="ECO:0000256" key="7">
    <source>
        <dbReference type="ARBA" id="ARBA00023136"/>
    </source>
</evidence>
<dbReference type="InterPro" id="IPR050297">
    <property type="entry name" value="LipidA_mod_glycosyltrf_83"/>
</dbReference>
<dbReference type="GO" id="GO:0016763">
    <property type="term" value="F:pentosyltransferase activity"/>
    <property type="evidence" value="ECO:0007669"/>
    <property type="project" value="TreeGrafter"/>
</dbReference>
<evidence type="ECO:0000256" key="1">
    <source>
        <dbReference type="ARBA" id="ARBA00004651"/>
    </source>
</evidence>
<feature type="transmembrane region" description="Helical" evidence="8">
    <location>
        <begin position="93"/>
        <end position="113"/>
    </location>
</feature>
<keyword evidence="10" id="KW-1185">Reference proteome</keyword>
<evidence type="ECO:0000256" key="4">
    <source>
        <dbReference type="ARBA" id="ARBA00022679"/>
    </source>
</evidence>
<dbReference type="HOGENOM" id="CLU_048081_0_0_9"/>
<accession>D5WWK6</accession>
<feature type="transmembrane region" description="Helical" evidence="8">
    <location>
        <begin position="186"/>
        <end position="210"/>
    </location>
</feature>
<dbReference type="Proteomes" id="UP000002368">
    <property type="component" value="Chromosome"/>
</dbReference>
<dbReference type="EMBL" id="CP002017">
    <property type="protein sequence ID" value="ADG07771.1"/>
    <property type="molecule type" value="Genomic_DNA"/>
</dbReference>
<comment type="subcellular location">
    <subcellularLocation>
        <location evidence="1">Cell membrane</location>
        <topology evidence="1">Multi-pass membrane protein</topology>
    </subcellularLocation>
</comment>
<evidence type="ECO:0000313" key="10">
    <source>
        <dbReference type="Proteomes" id="UP000002368"/>
    </source>
</evidence>
<dbReference type="KEGG" id="bts:Btus_3157"/>
<keyword evidence="4" id="KW-0808">Transferase</keyword>
<dbReference type="GO" id="GO:0009103">
    <property type="term" value="P:lipopolysaccharide biosynthetic process"/>
    <property type="evidence" value="ECO:0007669"/>
    <property type="project" value="UniProtKB-ARBA"/>
</dbReference>
<keyword evidence="5 8" id="KW-0812">Transmembrane</keyword>
<dbReference type="STRING" id="562970.Btus_3157"/>
<evidence type="ECO:0000313" key="9">
    <source>
        <dbReference type="EMBL" id="ADG07771.1"/>
    </source>
</evidence>
<dbReference type="PANTHER" id="PTHR33908">
    <property type="entry name" value="MANNOSYLTRANSFERASE YKCB-RELATED"/>
    <property type="match status" value="1"/>
</dbReference>
<gene>
    <name evidence="9" type="ordered locus">Btus_3157</name>
</gene>
<feature type="transmembrane region" description="Helical" evidence="8">
    <location>
        <begin position="465"/>
        <end position="483"/>
    </location>
</feature>
<dbReference type="GO" id="GO:0005886">
    <property type="term" value="C:plasma membrane"/>
    <property type="evidence" value="ECO:0007669"/>
    <property type="project" value="UniProtKB-SubCell"/>
</dbReference>
<protein>
    <submittedName>
        <fullName evidence="9">Uncharacterized protein</fullName>
    </submittedName>
</protein>
<keyword evidence="6 8" id="KW-1133">Transmembrane helix</keyword>
<evidence type="ECO:0000256" key="5">
    <source>
        <dbReference type="ARBA" id="ARBA00022692"/>
    </source>
</evidence>
<dbReference type="OrthoDB" id="136232at2"/>
<evidence type="ECO:0000256" key="8">
    <source>
        <dbReference type="SAM" id="Phobius"/>
    </source>
</evidence>
<reference evidence="9 10" key="1">
    <citation type="journal article" date="2011" name="Stand. Genomic Sci.">
        <title>Complete genome sequence of the thermophilic, hydrogen-oxidizing Bacillus tusciae type strain (T2) and reclassification in the new genus, Kyrpidia gen. nov. as Kyrpidia tusciae comb. nov. and emendation of the family Alicyclobacillaceae da Costa and Rainey, 2010.</title>
        <authorList>
            <person name="Klenk H.P."/>
            <person name="Lapidus A."/>
            <person name="Chertkov O."/>
            <person name="Copeland A."/>
            <person name="Del Rio T.G."/>
            <person name="Nolan M."/>
            <person name="Lucas S."/>
            <person name="Chen F."/>
            <person name="Tice H."/>
            <person name="Cheng J.F."/>
            <person name="Han C."/>
            <person name="Bruce D."/>
            <person name="Goodwin L."/>
            <person name="Pitluck S."/>
            <person name="Pati A."/>
            <person name="Ivanova N."/>
            <person name="Mavromatis K."/>
            <person name="Daum C."/>
            <person name="Chen A."/>
            <person name="Palaniappan K."/>
            <person name="Chang Y.J."/>
            <person name="Land M."/>
            <person name="Hauser L."/>
            <person name="Jeffries C.D."/>
            <person name="Detter J.C."/>
            <person name="Rohde M."/>
            <person name="Abt B."/>
            <person name="Pukall R."/>
            <person name="Goker M."/>
            <person name="Bristow J."/>
            <person name="Markowitz V."/>
            <person name="Hugenholtz P."/>
            <person name="Eisen J.A."/>
        </authorList>
    </citation>
    <scope>NUCLEOTIDE SEQUENCE [LARGE SCALE GENOMIC DNA]</scope>
    <source>
        <strain evidence="9 10">DSM 2912</strain>
    </source>
</reference>
<evidence type="ECO:0000256" key="6">
    <source>
        <dbReference type="ARBA" id="ARBA00022989"/>
    </source>
</evidence>
<feature type="transmembrane region" description="Helical" evidence="8">
    <location>
        <begin position="490"/>
        <end position="511"/>
    </location>
</feature>
<name>D5WWK6_KYRT2</name>
<feature type="transmembrane region" description="Helical" evidence="8">
    <location>
        <begin position="435"/>
        <end position="459"/>
    </location>
</feature>
<dbReference type="eggNOG" id="COG1807">
    <property type="taxonomic scope" value="Bacteria"/>
</dbReference>
<sequence length="519" mass="55676">MRLRAAGGVPGPGRGGRPWLAAILLFGIALRLGWIWAVNTQPISDFLHYHDLAMSLLHQGRYEMPEGLDYIKMDTPYVKTGVHYPTAFRPPGYPFFLTAVYAVYPSVLAAKLANVALDGLWIWAVYTLAAAAGGKRAGLLAAGVAAVFPTSVAYSSVLGTETLSAGLVTVIAALHVRGFDRKPAGMAALGALMGWLALVKPYFAVMPALYGALHYLRAREERGEPGAAVAPVERGRPGGAATALARQSSPADVVGIPAGRSPQVEPVTALRHPGAGLRGWLRPWTAGSAWRRAILALVVSGAAAAAVIAPWTIRNALVFHRFIPISTNGDFVLYINNNDANRGWYLDPLQVPNSIFKTDRVLGPDGVYDEAVAMARAKDEGMAWIRAHPLGFVRLGFDRLSASYFNLAGDVADWSVAPAELRIDRRWVEPLLQGARAAALVVIGGGWVYVLAMGLRRIAGLRLGAAHRVNVLMIAFVTAVIFASEGQPRYLFPIYGFWIVGVAFAAHRAAFDKTAEEQG</sequence>
<keyword evidence="7 8" id="KW-0472">Membrane</keyword>
<proteinExistence type="predicted"/>